<dbReference type="Gene3D" id="2.50.20.10">
    <property type="entry name" value="Lipoprotein localisation LolA/LolB/LppX"/>
    <property type="match status" value="1"/>
</dbReference>
<dbReference type="AlphaFoldDB" id="A0AA37S7R9"/>
<dbReference type="EMBL" id="BSNM01000002">
    <property type="protein sequence ID" value="GLQ29776.1"/>
    <property type="molecule type" value="Genomic_DNA"/>
</dbReference>
<dbReference type="InterPro" id="IPR010752">
    <property type="entry name" value="DUF1329"/>
</dbReference>
<organism evidence="2 3">
    <name type="scientific">Litoribrevibacter albus</name>
    <dbReference type="NCBI Taxonomy" id="1473156"/>
    <lineage>
        <taxon>Bacteria</taxon>
        <taxon>Pseudomonadati</taxon>
        <taxon>Pseudomonadota</taxon>
        <taxon>Gammaproteobacteria</taxon>
        <taxon>Oceanospirillales</taxon>
        <taxon>Oceanospirillaceae</taxon>
        <taxon>Litoribrevibacter</taxon>
    </lineage>
</organism>
<gene>
    <name evidence="2" type="ORF">GCM10007876_02540</name>
</gene>
<evidence type="ECO:0000256" key="1">
    <source>
        <dbReference type="SAM" id="SignalP"/>
    </source>
</evidence>
<dbReference type="Proteomes" id="UP001161389">
    <property type="component" value="Unassembled WGS sequence"/>
</dbReference>
<feature type="signal peptide" evidence="1">
    <location>
        <begin position="1"/>
        <end position="22"/>
    </location>
</feature>
<keyword evidence="3" id="KW-1185">Reference proteome</keyword>
<proteinExistence type="predicted"/>
<reference evidence="2" key="1">
    <citation type="journal article" date="2014" name="Int. J. Syst. Evol. Microbiol.">
        <title>Complete genome sequence of Corynebacterium casei LMG S-19264T (=DSM 44701T), isolated from a smear-ripened cheese.</title>
        <authorList>
            <consortium name="US DOE Joint Genome Institute (JGI-PGF)"/>
            <person name="Walter F."/>
            <person name="Albersmeier A."/>
            <person name="Kalinowski J."/>
            <person name="Ruckert C."/>
        </authorList>
    </citation>
    <scope>NUCLEOTIDE SEQUENCE</scope>
    <source>
        <strain evidence="2">NBRC 110071</strain>
    </source>
</reference>
<dbReference type="RefSeq" id="WP_284377828.1">
    <property type="nucleotide sequence ID" value="NZ_BSNM01000002.1"/>
</dbReference>
<evidence type="ECO:0008006" key="4">
    <source>
        <dbReference type="Google" id="ProtNLM"/>
    </source>
</evidence>
<name>A0AA37S7R9_9GAMM</name>
<keyword evidence="1" id="KW-0732">Signal</keyword>
<dbReference type="CDD" id="cd16329">
    <property type="entry name" value="LolA_like"/>
    <property type="match status" value="1"/>
</dbReference>
<dbReference type="Pfam" id="PF07044">
    <property type="entry name" value="DUF1329"/>
    <property type="match status" value="1"/>
</dbReference>
<evidence type="ECO:0000313" key="3">
    <source>
        <dbReference type="Proteomes" id="UP001161389"/>
    </source>
</evidence>
<feature type="chain" id="PRO_5041249877" description="DUF1329 domain-containing protein" evidence="1">
    <location>
        <begin position="23"/>
        <end position="445"/>
    </location>
</feature>
<reference evidence="2" key="2">
    <citation type="submission" date="2023-01" db="EMBL/GenBank/DDBJ databases">
        <title>Draft genome sequence of Litoribrevibacter albus strain NBRC 110071.</title>
        <authorList>
            <person name="Sun Q."/>
            <person name="Mori K."/>
        </authorList>
    </citation>
    <scope>NUCLEOTIDE SEQUENCE</scope>
    <source>
        <strain evidence="2">NBRC 110071</strain>
    </source>
</reference>
<accession>A0AA37S7R9</accession>
<evidence type="ECO:0000313" key="2">
    <source>
        <dbReference type="EMBL" id="GLQ29776.1"/>
    </source>
</evidence>
<comment type="caution">
    <text evidence="2">The sequence shown here is derived from an EMBL/GenBank/DDBJ whole genome shotgun (WGS) entry which is preliminary data.</text>
</comment>
<sequence length="445" mass="50242">MSFSYKTILAAVLSVSTSVAVAAVSPQEASKLGQELTPIGAEKAGNATGTIPAWTGGLTEGPGGYKSAEGYINPFASDEPVRVITAQNYQKYADQLTEGQKAMFQRYPETFKMPVYQTRRTAAYPDFVYEKAKANATTAELVDSGNGIDKYDETVPFAIPKTGVELVWNHVTRFRSRDIQRTVAQVVPNANGSFNPIVLTDELKFIGDPSENSLFYFKQIIKSPARLGGNVLLVQETINQVKEPRRAWVYNAGQRRVRRAPQVAYDGPGTASDGQRTADNYDMFNGSPDQYTWDLKGKKEIYIPYNSYKLMDKSVALNDIIKAGHINQDFARYELHRVWVVEATLKDGVRNIYAKRTFYFDEDSYSVVYIDHYDARGQLWRIAEAHSAQFYDVKIPWYAMEALYDLNNGRYYTFGMVNETEGYNFDYRSSKKDYTPSALRRAGVR</sequence>
<protein>
    <recommendedName>
        <fullName evidence="4">DUF1329 domain-containing protein</fullName>
    </recommendedName>
</protein>